<dbReference type="SMART" id="SM00028">
    <property type="entry name" value="TPR"/>
    <property type="match status" value="9"/>
</dbReference>
<feature type="repeat" description="TPR" evidence="3">
    <location>
        <begin position="423"/>
        <end position="456"/>
    </location>
</feature>
<feature type="repeat" description="TPR" evidence="3">
    <location>
        <begin position="321"/>
        <end position="354"/>
    </location>
</feature>
<dbReference type="PaxDb" id="3827-XP_004508150.1"/>
<dbReference type="PANTHER" id="PTHR44917">
    <property type="entry name" value="PROTEIN HIGH CHLOROPHYLL FLUORESCENT 107"/>
    <property type="match status" value="1"/>
</dbReference>
<evidence type="ECO:0000256" key="2">
    <source>
        <dbReference type="ARBA" id="ARBA00022803"/>
    </source>
</evidence>
<evidence type="ECO:0000256" key="1">
    <source>
        <dbReference type="ARBA" id="ARBA00022737"/>
    </source>
</evidence>
<dbReference type="Pfam" id="PF13432">
    <property type="entry name" value="TPR_16"/>
    <property type="match status" value="2"/>
</dbReference>
<dbReference type="STRING" id="3827.A0A1S2YQ21"/>
<dbReference type="GO" id="GO:0006397">
    <property type="term" value="P:mRNA processing"/>
    <property type="evidence" value="ECO:0007669"/>
    <property type="project" value="InterPro"/>
</dbReference>
<dbReference type="GeneID" id="101503658"/>
<dbReference type="Proteomes" id="UP000087171">
    <property type="component" value="Chromosome Ca7"/>
</dbReference>
<dbReference type="KEGG" id="cam:101503658"/>
<dbReference type="FunFam" id="1.25.40.10:FF:001264">
    <property type="entry name" value="High chlorophyll fluorescent 107"/>
    <property type="match status" value="1"/>
</dbReference>
<evidence type="ECO:0000313" key="5">
    <source>
        <dbReference type="Proteomes" id="UP000087171"/>
    </source>
</evidence>
<dbReference type="SUPFAM" id="SSF48452">
    <property type="entry name" value="TPR-like"/>
    <property type="match status" value="2"/>
</dbReference>
<dbReference type="InterPro" id="IPR013105">
    <property type="entry name" value="TPR_2"/>
</dbReference>
<dbReference type="InterPro" id="IPR019734">
    <property type="entry name" value="TPR_rpt"/>
</dbReference>
<dbReference type="eggNOG" id="KOG1124">
    <property type="taxonomic scope" value="Eukaryota"/>
</dbReference>
<dbReference type="OrthoDB" id="541719at2759"/>
<dbReference type="InterPro" id="IPR003107">
    <property type="entry name" value="HAT"/>
</dbReference>
<evidence type="ECO:0000256" key="4">
    <source>
        <dbReference type="SAM" id="MobiDB-lite"/>
    </source>
</evidence>
<reference evidence="5" key="1">
    <citation type="journal article" date="2013" name="Nat. Biotechnol.">
        <title>Draft genome sequence of chickpea (Cicer arietinum) provides a resource for trait improvement.</title>
        <authorList>
            <person name="Varshney R.K."/>
            <person name="Song C."/>
            <person name="Saxena R.K."/>
            <person name="Azam S."/>
            <person name="Yu S."/>
            <person name="Sharpe A.G."/>
            <person name="Cannon S."/>
            <person name="Baek J."/>
            <person name="Rosen B.D."/>
            <person name="Tar'an B."/>
            <person name="Millan T."/>
            <person name="Zhang X."/>
            <person name="Ramsay L.D."/>
            <person name="Iwata A."/>
            <person name="Wang Y."/>
            <person name="Nelson W."/>
            <person name="Farmer A.D."/>
            <person name="Gaur P.M."/>
            <person name="Soderlund C."/>
            <person name="Penmetsa R.V."/>
            <person name="Xu C."/>
            <person name="Bharti A.K."/>
            <person name="He W."/>
            <person name="Winter P."/>
            <person name="Zhao S."/>
            <person name="Hane J.K."/>
            <person name="Carrasquilla-Garcia N."/>
            <person name="Condie J.A."/>
            <person name="Upadhyaya H.D."/>
            <person name="Luo M.C."/>
            <person name="Thudi M."/>
            <person name="Gowda C.L."/>
            <person name="Singh N.P."/>
            <person name="Lichtenzveig J."/>
            <person name="Gali K.K."/>
            <person name="Rubio J."/>
            <person name="Nadarajan N."/>
            <person name="Dolezel J."/>
            <person name="Bansal K.C."/>
            <person name="Xu X."/>
            <person name="Edwards D."/>
            <person name="Zhang G."/>
            <person name="Kahl G."/>
            <person name="Gil J."/>
            <person name="Singh K.B."/>
            <person name="Datta S.K."/>
            <person name="Jackson S.A."/>
            <person name="Wang J."/>
            <person name="Cook D.R."/>
        </authorList>
    </citation>
    <scope>NUCLEOTIDE SEQUENCE [LARGE SCALE GENOMIC DNA]</scope>
    <source>
        <strain evidence="5">cv. CDC Frontier</strain>
    </source>
</reference>
<dbReference type="Pfam" id="PF07719">
    <property type="entry name" value="TPR_2"/>
    <property type="match status" value="1"/>
</dbReference>
<proteinExistence type="predicted"/>
<feature type="repeat" description="TPR" evidence="3">
    <location>
        <begin position="287"/>
        <end position="320"/>
    </location>
</feature>
<dbReference type="AlphaFoldDB" id="A0A1S2YQ21"/>
<protein>
    <submittedName>
        <fullName evidence="6">Protein high chlorophyll fluorescent 107</fullName>
    </submittedName>
</protein>
<gene>
    <name evidence="6" type="primary">LOC101503658</name>
</gene>
<dbReference type="PANTHER" id="PTHR44917:SF1">
    <property type="entry name" value="PROTEIN HIGH CHLOROPHYLL FLUORESCENT 107"/>
    <property type="match status" value="1"/>
</dbReference>
<keyword evidence="5" id="KW-1185">Reference proteome</keyword>
<organism evidence="5 6">
    <name type="scientific">Cicer arietinum</name>
    <name type="common">Chickpea</name>
    <name type="synonym">Garbanzo</name>
    <dbReference type="NCBI Taxonomy" id="3827"/>
    <lineage>
        <taxon>Eukaryota</taxon>
        <taxon>Viridiplantae</taxon>
        <taxon>Streptophyta</taxon>
        <taxon>Embryophyta</taxon>
        <taxon>Tracheophyta</taxon>
        <taxon>Spermatophyta</taxon>
        <taxon>Magnoliopsida</taxon>
        <taxon>eudicotyledons</taxon>
        <taxon>Gunneridae</taxon>
        <taxon>Pentapetalae</taxon>
        <taxon>rosids</taxon>
        <taxon>fabids</taxon>
        <taxon>Fabales</taxon>
        <taxon>Fabaceae</taxon>
        <taxon>Papilionoideae</taxon>
        <taxon>50 kb inversion clade</taxon>
        <taxon>NPAAA clade</taxon>
        <taxon>Hologalegina</taxon>
        <taxon>IRL clade</taxon>
        <taxon>Cicereae</taxon>
        <taxon>Cicer</taxon>
    </lineage>
</organism>
<keyword evidence="1" id="KW-0677">Repeat</keyword>
<dbReference type="RefSeq" id="XP_004508150.1">
    <property type="nucleotide sequence ID" value="XM_004508093.3"/>
</dbReference>
<reference evidence="6" key="2">
    <citation type="submission" date="2025-08" db="UniProtKB">
        <authorList>
            <consortium name="RefSeq"/>
        </authorList>
    </citation>
    <scope>IDENTIFICATION</scope>
    <source>
        <tissue evidence="6">Etiolated seedlings</tissue>
    </source>
</reference>
<dbReference type="InterPro" id="IPR011990">
    <property type="entry name" value="TPR-like_helical_dom_sf"/>
</dbReference>
<dbReference type="InterPro" id="IPR044624">
    <property type="entry name" value="Mbb1-like"/>
</dbReference>
<dbReference type="GO" id="GO:0003729">
    <property type="term" value="F:mRNA binding"/>
    <property type="evidence" value="ECO:0007669"/>
    <property type="project" value="InterPro"/>
</dbReference>
<dbReference type="GO" id="GO:0009507">
    <property type="term" value="C:chloroplast"/>
    <property type="evidence" value="ECO:0007669"/>
    <property type="project" value="TreeGrafter"/>
</dbReference>
<dbReference type="SMART" id="SM00386">
    <property type="entry name" value="HAT"/>
    <property type="match status" value="8"/>
</dbReference>
<name>A0A1S2YQ21_CICAR</name>
<evidence type="ECO:0000256" key="3">
    <source>
        <dbReference type="PROSITE-ProRule" id="PRU00339"/>
    </source>
</evidence>
<accession>A0A1S2YQ21</accession>
<sequence>MNSIPSPPPSSSSSSNFTLFTHSKTPNYLFKFSLKIPILPFHSSSSHLTSHPPCCTLGDSTSLLDKNAPPSEHISRNDVPPKEMLVVRRPVKEFSGEVSDEEEEVKETVEDKIKGSSIDDGLTNFAKKMPMFEPERVESDSTEKPLTVNLDLSLYKAKVLGRSFRYEEAEAILQKCICYWPEDGRPYVALGKYLSKQSKNSQAREIYEKGCQATQGENAFIWQCWAVLEKKMGNIRRARELFDAATVADKKHVAAWHGWAVLELKQGNITKARNLLSKGLQYCGQNEYIYQTLALLEAKANRYQQAQYLFNQATKCNPKSCASWLAWAQMEVEQENYRTARKLFENAVKASPKNRFTWHVWGVFEANMGNIDKGKKLLKIGHALNPRDAVLLQSLALIEYKHSSANRARVLFKGASQLDPKHQPVWFAWGWMEWKEGNLNTARELYQKALSIDPNSESAARCLQAWGVLEQRVGNLSAARRLFRSSLNINSQSYVTWMTWASLEEDQGNPVRAEEIRNLYFQQRTEVVDDASWVMGFLDILDPAIDSLKRLLKMDPNSFNMAPESVRNITGTKKNPVDFSSDDDDNDVEDDSKFDLDAFIMERLSFDVSKLEVQLETPKKTFTNKILSPRRVWRSNNRFAKV</sequence>
<dbReference type="GO" id="GO:0003727">
    <property type="term" value="F:single-stranded RNA binding"/>
    <property type="evidence" value="ECO:0007669"/>
    <property type="project" value="TreeGrafter"/>
</dbReference>
<dbReference type="GO" id="GO:0006417">
    <property type="term" value="P:regulation of translation"/>
    <property type="evidence" value="ECO:0007669"/>
    <property type="project" value="TreeGrafter"/>
</dbReference>
<evidence type="ECO:0000313" key="6">
    <source>
        <dbReference type="RefSeq" id="XP_004508150.1"/>
    </source>
</evidence>
<keyword evidence="2 3" id="KW-0802">TPR repeat</keyword>
<feature type="region of interest" description="Disordered" evidence="4">
    <location>
        <begin position="569"/>
        <end position="588"/>
    </location>
</feature>
<dbReference type="Gene3D" id="1.25.40.10">
    <property type="entry name" value="Tetratricopeptide repeat domain"/>
    <property type="match status" value="2"/>
</dbReference>
<dbReference type="PROSITE" id="PS50005">
    <property type="entry name" value="TPR"/>
    <property type="match status" value="3"/>
</dbReference>